<name>A0A9D9E976_9SPIR</name>
<sequence length="455" mass="52333">MITESPDFVELTQQKYMRYYESTSLFDVGLQISTEHINLVAMIDPQQDVYTYFTETQWTNIPYVGNSFYAIADMNWTKLGFIEFDYGNFYTSIGRRALKWGPASYDFAINDSAPFLDSIYADVKFPFSFGTFWYNYIVTGFNNTALGYPENHGSAEDQASVALNTKTLFSHKFGYENDSWRVTFSELNLIYNKIPSLLDASPLAFWHNNYQHDRSNVMIELTVEKLFDLTPMDFRIFGIFAMDDFAFDGESKTEKPNAMGFNLGIEFHFLDGRKQQTAITTRQDYTLYEDSFKFSGGLNVSLEWFWATAFLYNRDNDSGKFTVPLWMYNFKDGGYFVDKNAFFIGFPYGPDTMVAKLGISWEDDPWKAYCDFELIFKGEYRISEKYNSDNNSKFESYSLNGDVATIINTDFGLSYALFEGLLIDGNMGIYADLKNGKTACEFTIGCAVDPWALAK</sequence>
<proteinExistence type="predicted"/>
<reference evidence="1" key="1">
    <citation type="submission" date="2020-10" db="EMBL/GenBank/DDBJ databases">
        <authorList>
            <person name="Gilroy R."/>
        </authorList>
    </citation>
    <scope>NUCLEOTIDE SEQUENCE</scope>
    <source>
        <strain evidence="1">11167</strain>
    </source>
</reference>
<evidence type="ECO:0000313" key="2">
    <source>
        <dbReference type="Proteomes" id="UP000823633"/>
    </source>
</evidence>
<dbReference type="Proteomes" id="UP000823633">
    <property type="component" value="Unassembled WGS sequence"/>
</dbReference>
<accession>A0A9D9E976</accession>
<comment type="caution">
    <text evidence="1">The sequence shown here is derived from an EMBL/GenBank/DDBJ whole genome shotgun (WGS) entry which is preliminary data.</text>
</comment>
<dbReference type="AlphaFoldDB" id="A0A9D9E976"/>
<evidence type="ECO:0000313" key="1">
    <source>
        <dbReference type="EMBL" id="MBO8442403.1"/>
    </source>
</evidence>
<dbReference type="EMBL" id="JADIMU010000010">
    <property type="protein sequence ID" value="MBO8442403.1"/>
    <property type="molecule type" value="Genomic_DNA"/>
</dbReference>
<organism evidence="1 2">
    <name type="scientific">Candidatus Aphodenecus pullistercoris</name>
    <dbReference type="NCBI Taxonomy" id="2840669"/>
    <lineage>
        <taxon>Bacteria</taxon>
        <taxon>Pseudomonadati</taxon>
        <taxon>Spirochaetota</taxon>
        <taxon>Spirochaetia</taxon>
        <taxon>Spirochaetales</taxon>
        <taxon>Candidatus Aphodenecus</taxon>
    </lineage>
</organism>
<gene>
    <name evidence="1" type="ORF">IAC42_01380</name>
</gene>
<protein>
    <submittedName>
        <fullName evidence="1">Uncharacterized protein</fullName>
    </submittedName>
</protein>
<reference evidence="1" key="2">
    <citation type="journal article" date="2021" name="PeerJ">
        <title>Extensive microbial diversity within the chicken gut microbiome revealed by metagenomics and culture.</title>
        <authorList>
            <person name="Gilroy R."/>
            <person name="Ravi A."/>
            <person name="Getino M."/>
            <person name="Pursley I."/>
            <person name="Horton D.L."/>
            <person name="Alikhan N.F."/>
            <person name="Baker D."/>
            <person name="Gharbi K."/>
            <person name="Hall N."/>
            <person name="Watson M."/>
            <person name="Adriaenssens E.M."/>
            <person name="Foster-Nyarko E."/>
            <person name="Jarju S."/>
            <person name="Secka A."/>
            <person name="Antonio M."/>
            <person name="Oren A."/>
            <person name="Chaudhuri R.R."/>
            <person name="La Ragione R."/>
            <person name="Hildebrand F."/>
            <person name="Pallen M.J."/>
        </authorList>
    </citation>
    <scope>NUCLEOTIDE SEQUENCE</scope>
    <source>
        <strain evidence="1">11167</strain>
    </source>
</reference>